<reference evidence="11" key="1">
    <citation type="submission" date="2018-02" db="EMBL/GenBank/DDBJ databases">
        <authorList>
            <person name="Cohen D.B."/>
            <person name="Kent A.D."/>
        </authorList>
    </citation>
    <scope>NUCLEOTIDE SEQUENCE</scope>
</reference>
<dbReference type="EMBL" id="OIVN01005974">
    <property type="protein sequence ID" value="SPD24670.1"/>
    <property type="molecule type" value="Genomic_DNA"/>
</dbReference>
<feature type="domain" description="Reverse transcriptase" evidence="8">
    <location>
        <begin position="253"/>
        <end position="310"/>
    </location>
</feature>
<dbReference type="Gene3D" id="3.30.70.270">
    <property type="match status" value="2"/>
</dbReference>
<dbReference type="PANTHER" id="PTHR37984:SF5">
    <property type="entry name" value="PROTEIN NYNRIN-LIKE"/>
    <property type="match status" value="1"/>
</dbReference>
<evidence type="ECO:0000313" key="11">
    <source>
        <dbReference type="EMBL" id="SPD24670.1"/>
    </source>
</evidence>
<keyword evidence="7" id="KW-0695">RNA-directed DNA polymerase</keyword>
<dbReference type="InterPro" id="IPR043502">
    <property type="entry name" value="DNA/RNA_pol_sf"/>
</dbReference>
<evidence type="ECO:0000256" key="1">
    <source>
        <dbReference type="ARBA" id="ARBA00012493"/>
    </source>
</evidence>
<dbReference type="GO" id="GO:0016787">
    <property type="term" value="F:hydrolase activity"/>
    <property type="evidence" value="ECO:0007669"/>
    <property type="project" value="UniProtKB-KW"/>
</dbReference>
<feature type="domain" description="Reverse transcriptase RNase H-like" evidence="9">
    <location>
        <begin position="389"/>
        <end position="463"/>
    </location>
</feature>
<gene>
    <name evidence="11" type="ORF">FSB_LOCUS52552</name>
</gene>
<keyword evidence="4" id="KW-0540">Nuclease</keyword>
<protein>
    <recommendedName>
        <fullName evidence="1">RNA-directed DNA polymerase</fullName>
        <ecNumber evidence="1">2.7.7.49</ecNumber>
    </recommendedName>
</protein>
<dbReference type="InterPro" id="IPR021109">
    <property type="entry name" value="Peptidase_aspartic_dom_sf"/>
</dbReference>
<name>A0A2N9IKM2_FAGSY</name>
<dbReference type="Pfam" id="PF00078">
    <property type="entry name" value="RVT_1"/>
    <property type="match status" value="1"/>
</dbReference>
<evidence type="ECO:0000256" key="7">
    <source>
        <dbReference type="ARBA" id="ARBA00022918"/>
    </source>
</evidence>
<proteinExistence type="predicted"/>
<evidence type="ECO:0000256" key="2">
    <source>
        <dbReference type="ARBA" id="ARBA00022679"/>
    </source>
</evidence>
<dbReference type="GO" id="GO:0003964">
    <property type="term" value="F:RNA-directed DNA polymerase activity"/>
    <property type="evidence" value="ECO:0007669"/>
    <property type="project" value="UniProtKB-KW"/>
</dbReference>
<accession>A0A2N9IKM2</accession>
<keyword evidence="2" id="KW-0808">Transferase</keyword>
<keyword evidence="5" id="KW-0255">Endonuclease</keyword>
<dbReference type="Gene3D" id="3.10.10.10">
    <property type="entry name" value="HIV Type 1 Reverse Transcriptase, subunit A, domain 1"/>
    <property type="match status" value="1"/>
</dbReference>
<evidence type="ECO:0000259" key="8">
    <source>
        <dbReference type="Pfam" id="PF00078"/>
    </source>
</evidence>
<dbReference type="Pfam" id="PF17921">
    <property type="entry name" value="Integrase_H2C2"/>
    <property type="match status" value="1"/>
</dbReference>
<feature type="domain" description="Integrase zinc-binding" evidence="10">
    <location>
        <begin position="577"/>
        <end position="628"/>
    </location>
</feature>
<evidence type="ECO:0000256" key="5">
    <source>
        <dbReference type="ARBA" id="ARBA00022759"/>
    </source>
</evidence>
<dbReference type="Pfam" id="PF17917">
    <property type="entry name" value="RT_RNaseH"/>
    <property type="match status" value="1"/>
</dbReference>
<dbReference type="SUPFAM" id="SSF56672">
    <property type="entry name" value="DNA/RNA polymerases"/>
    <property type="match status" value="1"/>
</dbReference>
<evidence type="ECO:0000259" key="10">
    <source>
        <dbReference type="Pfam" id="PF17921"/>
    </source>
</evidence>
<dbReference type="Gene3D" id="1.10.340.70">
    <property type="match status" value="1"/>
</dbReference>
<keyword evidence="3" id="KW-0548">Nucleotidyltransferase</keyword>
<dbReference type="GO" id="GO:0004519">
    <property type="term" value="F:endonuclease activity"/>
    <property type="evidence" value="ECO:0007669"/>
    <property type="project" value="UniProtKB-KW"/>
</dbReference>
<dbReference type="EC" id="2.7.7.49" evidence="1"/>
<dbReference type="InterPro" id="IPR050951">
    <property type="entry name" value="Retrovirus_Pol_polyprotein"/>
</dbReference>
<dbReference type="InterPro" id="IPR041588">
    <property type="entry name" value="Integrase_H2C2"/>
</dbReference>
<keyword evidence="6" id="KW-0378">Hydrolase</keyword>
<dbReference type="FunFam" id="3.30.70.270:FF:000020">
    <property type="entry name" value="Transposon Tf2-6 polyprotein-like Protein"/>
    <property type="match status" value="1"/>
</dbReference>
<evidence type="ECO:0000256" key="4">
    <source>
        <dbReference type="ARBA" id="ARBA00022722"/>
    </source>
</evidence>
<sequence>MIPETLDFELSVDTPSGHVLCTDKMYKSCDVLVSGRELEANLVLLDMYEFDVILGMDWLSIFHASIDCFGKKVVFRIPGQAEFVFEGDRVVRPPPLVSAMQAKRLLRKGCKGFLAYVLKSEGTTLKTEDISVVKEFPDVFSKDLPGLPPEREIEFTIDLVPRIGPISKAPYRMAPAELKELKEQLQDLLDKGFIRPVLPLGVTIRNKYPLPRIDDLFDQLRGSEVFSKIDLRSGYHQLRVKEEDIPRQLFGLDSFVIVFIDDILVYSKSQEEHEEHLRIVLQILRDKKLFTKLKKCEFWMDRVVFLGHVISRDGITVDPSKIEAVVNWVRPTNVSELRSFLGLAGYYRRFVEGFSCIATPLTRKNAKFEWTNECERSSQELKQRLFSAPVVAYASRQLKSYEQNYPTHDLELAAVVFALKIWRHYLYGERCEIYTDHKSLKYISTQKELNMRQRRWLELIKDYDCSINYHPGKANVVADALSRKSYGFSAALLTTQKHIINDLERLGVEVVIGGSQSYLASLSVQPTLTEKIKSSQGCDPQLMKIMEEVRDGNRLEFNISNDGALRFGDRLCVSKDSTIKREILEEAHHSPYTVHPGSTKMYRDLQKVYWWNNMKREIAHFVEQCLTC</sequence>
<dbReference type="CDD" id="cd09274">
    <property type="entry name" value="RNase_HI_RT_Ty3"/>
    <property type="match status" value="1"/>
</dbReference>
<evidence type="ECO:0000256" key="3">
    <source>
        <dbReference type="ARBA" id="ARBA00022695"/>
    </source>
</evidence>
<dbReference type="InterPro" id="IPR041373">
    <property type="entry name" value="RT_RNaseH"/>
</dbReference>
<dbReference type="PANTHER" id="PTHR37984">
    <property type="entry name" value="PROTEIN CBG26694"/>
    <property type="match status" value="1"/>
</dbReference>
<dbReference type="AlphaFoldDB" id="A0A2N9IKM2"/>
<dbReference type="InterPro" id="IPR043128">
    <property type="entry name" value="Rev_trsase/Diguanyl_cyclase"/>
</dbReference>
<organism evidence="11">
    <name type="scientific">Fagus sylvatica</name>
    <name type="common">Beechnut</name>
    <dbReference type="NCBI Taxonomy" id="28930"/>
    <lineage>
        <taxon>Eukaryota</taxon>
        <taxon>Viridiplantae</taxon>
        <taxon>Streptophyta</taxon>
        <taxon>Embryophyta</taxon>
        <taxon>Tracheophyta</taxon>
        <taxon>Spermatophyta</taxon>
        <taxon>Magnoliopsida</taxon>
        <taxon>eudicotyledons</taxon>
        <taxon>Gunneridae</taxon>
        <taxon>Pentapetalae</taxon>
        <taxon>rosids</taxon>
        <taxon>fabids</taxon>
        <taxon>Fagales</taxon>
        <taxon>Fagaceae</taxon>
        <taxon>Fagus</taxon>
    </lineage>
</organism>
<dbReference type="FunFam" id="3.30.70.270:FF:000003">
    <property type="entry name" value="Transposon Ty3-G Gag-Pol polyprotein"/>
    <property type="match status" value="1"/>
</dbReference>
<dbReference type="Gene3D" id="2.40.70.10">
    <property type="entry name" value="Acid Proteases"/>
    <property type="match status" value="1"/>
</dbReference>
<dbReference type="Pfam" id="PF08284">
    <property type="entry name" value="RVP_2"/>
    <property type="match status" value="1"/>
</dbReference>
<dbReference type="InterPro" id="IPR000477">
    <property type="entry name" value="RT_dom"/>
</dbReference>
<dbReference type="CDD" id="cd01647">
    <property type="entry name" value="RT_LTR"/>
    <property type="match status" value="1"/>
</dbReference>
<evidence type="ECO:0000259" key="9">
    <source>
        <dbReference type="Pfam" id="PF17917"/>
    </source>
</evidence>
<evidence type="ECO:0000256" key="6">
    <source>
        <dbReference type="ARBA" id="ARBA00022801"/>
    </source>
</evidence>